<keyword evidence="2" id="KW-0285">Flavoprotein</keyword>
<gene>
    <name evidence="12" type="ORF">CO661_18355</name>
</gene>
<evidence type="ECO:0000313" key="12">
    <source>
        <dbReference type="EMBL" id="PDT46542.1"/>
    </source>
</evidence>
<evidence type="ECO:0000256" key="1">
    <source>
        <dbReference type="ARBA" id="ARBA00001974"/>
    </source>
</evidence>
<comment type="similarity">
    <text evidence="9">In the N-terminal section; belongs to the FAD-binding oxidoreductase type 6 family.</text>
</comment>
<dbReference type="PANTHER" id="PTHR47354:SF6">
    <property type="entry name" value="NADH OXIDOREDUCTASE HCR"/>
    <property type="match status" value="1"/>
</dbReference>
<proteinExistence type="inferred from homology"/>
<dbReference type="InterPro" id="IPR012675">
    <property type="entry name" value="Beta-grasp_dom_sf"/>
</dbReference>
<comment type="caution">
    <text evidence="12">The sequence shown here is derived from an EMBL/GenBank/DDBJ whole genome shotgun (WGS) entry which is preliminary data.</text>
</comment>
<feature type="domain" description="FAD-binding FR-type" evidence="11">
    <location>
        <begin position="11"/>
        <end position="114"/>
    </location>
</feature>
<evidence type="ECO:0000256" key="5">
    <source>
        <dbReference type="ARBA" id="ARBA00022827"/>
    </source>
</evidence>
<protein>
    <submittedName>
        <fullName evidence="12">Hybrid-cluster NAD(P)-dependent oxidoreductase</fullName>
    </submittedName>
</protein>
<keyword evidence="3" id="KW-0001">2Fe-2S</keyword>
<evidence type="ECO:0000259" key="11">
    <source>
        <dbReference type="PROSITE" id="PS51384"/>
    </source>
</evidence>
<dbReference type="SUPFAM" id="SSF54292">
    <property type="entry name" value="2Fe-2S ferredoxin-like"/>
    <property type="match status" value="1"/>
</dbReference>
<dbReference type="SUPFAM" id="SSF52343">
    <property type="entry name" value="Ferredoxin reductase-like, C-terminal NADP-linked domain"/>
    <property type="match status" value="1"/>
</dbReference>
<dbReference type="Pfam" id="PF00111">
    <property type="entry name" value="Fer2"/>
    <property type="match status" value="1"/>
</dbReference>
<keyword evidence="8" id="KW-0411">Iron-sulfur</keyword>
<evidence type="ECO:0000256" key="9">
    <source>
        <dbReference type="ARBA" id="ARBA00061434"/>
    </source>
</evidence>
<dbReference type="Pfam" id="PF00970">
    <property type="entry name" value="FAD_binding_6"/>
    <property type="match status" value="1"/>
</dbReference>
<evidence type="ECO:0000256" key="2">
    <source>
        <dbReference type="ARBA" id="ARBA00022630"/>
    </source>
</evidence>
<dbReference type="GO" id="GO:0051537">
    <property type="term" value="F:2 iron, 2 sulfur cluster binding"/>
    <property type="evidence" value="ECO:0007669"/>
    <property type="project" value="UniProtKB-KW"/>
</dbReference>
<dbReference type="PROSITE" id="PS51085">
    <property type="entry name" value="2FE2S_FER_2"/>
    <property type="match status" value="1"/>
</dbReference>
<dbReference type="InterPro" id="IPR006058">
    <property type="entry name" value="2Fe2S_fd_BS"/>
</dbReference>
<dbReference type="Gene3D" id="3.40.50.80">
    <property type="entry name" value="Nucleotide-binding domain of ferredoxin-NADP reductase (FNR) module"/>
    <property type="match status" value="1"/>
</dbReference>
<dbReference type="InterPro" id="IPR001433">
    <property type="entry name" value="OxRdtase_FAD/NAD-bd"/>
</dbReference>
<dbReference type="InterPro" id="IPR017938">
    <property type="entry name" value="Riboflavin_synthase-like_b-brl"/>
</dbReference>
<dbReference type="InterPro" id="IPR036010">
    <property type="entry name" value="2Fe-2S_ferredoxin-like_sf"/>
</dbReference>
<dbReference type="GO" id="GO:0016491">
    <property type="term" value="F:oxidoreductase activity"/>
    <property type="evidence" value="ECO:0007669"/>
    <property type="project" value="UniProtKB-KW"/>
</dbReference>
<dbReference type="InterPro" id="IPR001041">
    <property type="entry name" value="2Fe-2S_ferredoxin-type"/>
</dbReference>
<evidence type="ECO:0000256" key="8">
    <source>
        <dbReference type="ARBA" id="ARBA00023014"/>
    </source>
</evidence>
<evidence type="ECO:0000256" key="4">
    <source>
        <dbReference type="ARBA" id="ARBA00022723"/>
    </source>
</evidence>
<dbReference type="RefSeq" id="WP_097587283.1">
    <property type="nucleotide sequence ID" value="NZ_NWTC01000013.1"/>
</dbReference>
<keyword evidence="7" id="KW-0408">Iron</keyword>
<dbReference type="Gene3D" id="3.10.20.30">
    <property type="match status" value="1"/>
</dbReference>
<feature type="domain" description="2Fe-2S ferredoxin-type" evidence="10">
    <location>
        <begin position="269"/>
        <end position="353"/>
    </location>
</feature>
<dbReference type="EMBL" id="NWTC01000013">
    <property type="protein sequence ID" value="PDT46542.1"/>
    <property type="molecule type" value="Genomic_DNA"/>
</dbReference>
<evidence type="ECO:0000256" key="6">
    <source>
        <dbReference type="ARBA" id="ARBA00023002"/>
    </source>
</evidence>
<dbReference type="InterPro" id="IPR017927">
    <property type="entry name" value="FAD-bd_FR_type"/>
</dbReference>
<evidence type="ECO:0000313" key="13">
    <source>
        <dbReference type="Proteomes" id="UP000220353"/>
    </source>
</evidence>
<dbReference type="CDD" id="cd06215">
    <property type="entry name" value="FNR_iron_sulfur_binding_1"/>
    <property type="match status" value="1"/>
</dbReference>
<reference evidence="12 13" key="1">
    <citation type="submission" date="2017-09" db="EMBL/GenBank/DDBJ databases">
        <title>Comparative genomics of rhizobia isolated from Phaseolus vulgaris in China.</title>
        <authorList>
            <person name="Tong W."/>
        </authorList>
    </citation>
    <scope>NUCLEOTIDE SEQUENCE [LARGE SCALE GENOMIC DNA]</scope>
    <source>
        <strain evidence="12 13">PCH1</strain>
    </source>
</reference>
<dbReference type="GO" id="GO:0046872">
    <property type="term" value="F:metal ion binding"/>
    <property type="evidence" value="ECO:0007669"/>
    <property type="project" value="UniProtKB-KW"/>
</dbReference>
<dbReference type="PROSITE" id="PS51384">
    <property type="entry name" value="FAD_FR"/>
    <property type="match status" value="1"/>
</dbReference>
<dbReference type="Gene3D" id="2.40.30.10">
    <property type="entry name" value="Translation factors"/>
    <property type="match status" value="1"/>
</dbReference>
<dbReference type="InterPro" id="IPR008333">
    <property type="entry name" value="Cbr1-like_FAD-bd_dom"/>
</dbReference>
<dbReference type="PRINTS" id="PR00410">
    <property type="entry name" value="PHEHYDRXLASE"/>
</dbReference>
<sequence>MTAFKNLTFWTDAEELECVTRTPEAPNVVTFSFQSPSGALFNHDPGQFVTLELPLSGGPLYRTYTISSSPSRPTALTITVKAQGDSVGTRWMLDNLRKGMRIRAIGPAGKFSIVHHPSEKYLFISAGSGITPMVAMTTWLYDWGREPDIVFINCARRPSEIILRDRMELMASRIVGIDLKWVVEEADPFRPWTGYRGMFNQIMLGLMAQDYLDREVFCCGPEPFMRAVREALAALGYDMSRYHQESFQAEPEHAEDVPEDVVPDALNQAEIEFALSGVTAKCNETDTILAAAKAAGLVIPSGCSMGICGTCKVRKTEGQVHMVHNGGITDEDVDEGYILACCSKPLGRISVEA</sequence>
<keyword evidence="4" id="KW-0479">Metal-binding</keyword>
<evidence type="ECO:0000259" key="10">
    <source>
        <dbReference type="PROSITE" id="PS51085"/>
    </source>
</evidence>
<dbReference type="SUPFAM" id="SSF63380">
    <property type="entry name" value="Riboflavin synthase domain-like"/>
    <property type="match status" value="1"/>
</dbReference>
<accession>A0A2A6LWF2</accession>
<dbReference type="PANTHER" id="PTHR47354">
    <property type="entry name" value="NADH OXIDOREDUCTASE HCR"/>
    <property type="match status" value="1"/>
</dbReference>
<dbReference type="InterPro" id="IPR039261">
    <property type="entry name" value="FNR_nucleotide-bd"/>
</dbReference>
<name>A0A2A6LWF2_RHIFR</name>
<dbReference type="PROSITE" id="PS00197">
    <property type="entry name" value="2FE2S_FER_1"/>
    <property type="match status" value="1"/>
</dbReference>
<dbReference type="Proteomes" id="UP000220353">
    <property type="component" value="Unassembled WGS sequence"/>
</dbReference>
<comment type="cofactor">
    <cofactor evidence="1">
        <name>FAD</name>
        <dbReference type="ChEBI" id="CHEBI:57692"/>
    </cofactor>
</comment>
<keyword evidence="6" id="KW-0560">Oxidoreductase</keyword>
<evidence type="ECO:0000256" key="3">
    <source>
        <dbReference type="ARBA" id="ARBA00022714"/>
    </source>
</evidence>
<dbReference type="AlphaFoldDB" id="A0A2A6LWF2"/>
<keyword evidence="5" id="KW-0274">FAD</keyword>
<dbReference type="InterPro" id="IPR050415">
    <property type="entry name" value="MRET"/>
</dbReference>
<evidence type="ECO:0000256" key="7">
    <source>
        <dbReference type="ARBA" id="ARBA00023004"/>
    </source>
</evidence>
<dbReference type="CDD" id="cd00207">
    <property type="entry name" value="fer2"/>
    <property type="match status" value="1"/>
</dbReference>
<organism evidence="12 13">
    <name type="scientific">Rhizobium fredii</name>
    <name type="common">Sinorhizobium fredii</name>
    <dbReference type="NCBI Taxonomy" id="380"/>
    <lineage>
        <taxon>Bacteria</taxon>
        <taxon>Pseudomonadati</taxon>
        <taxon>Pseudomonadota</taxon>
        <taxon>Alphaproteobacteria</taxon>
        <taxon>Hyphomicrobiales</taxon>
        <taxon>Rhizobiaceae</taxon>
        <taxon>Sinorhizobium/Ensifer group</taxon>
        <taxon>Sinorhizobium</taxon>
    </lineage>
</organism>
<dbReference type="Pfam" id="PF00175">
    <property type="entry name" value="NAD_binding_1"/>
    <property type="match status" value="1"/>
</dbReference>